<evidence type="ECO:0000313" key="3">
    <source>
        <dbReference type="Proteomes" id="UP000308652"/>
    </source>
</evidence>
<dbReference type="SUPFAM" id="SSF56112">
    <property type="entry name" value="Protein kinase-like (PK-like)"/>
    <property type="match status" value="1"/>
</dbReference>
<organism evidence="2 3">
    <name type="scientific">Crucibulum laeve</name>
    <dbReference type="NCBI Taxonomy" id="68775"/>
    <lineage>
        <taxon>Eukaryota</taxon>
        <taxon>Fungi</taxon>
        <taxon>Dikarya</taxon>
        <taxon>Basidiomycota</taxon>
        <taxon>Agaricomycotina</taxon>
        <taxon>Agaricomycetes</taxon>
        <taxon>Agaricomycetidae</taxon>
        <taxon>Agaricales</taxon>
        <taxon>Agaricineae</taxon>
        <taxon>Nidulariaceae</taxon>
        <taxon>Crucibulum</taxon>
    </lineage>
</organism>
<dbReference type="PANTHER" id="PTHR44329:SF214">
    <property type="entry name" value="PROTEIN KINASE DOMAIN-CONTAINING PROTEIN"/>
    <property type="match status" value="1"/>
</dbReference>
<dbReference type="PROSITE" id="PS50011">
    <property type="entry name" value="PROTEIN_KINASE_DOM"/>
    <property type="match status" value="1"/>
</dbReference>
<dbReference type="STRING" id="68775.A0A5C3LYL0"/>
<dbReference type="GO" id="GO:0005524">
    <property type="term" value="F:ATP binding"/>
    <property type="evidence" value="ECO:0007669"/>
    <property type="project" value="InterPro"/>
</dbReference>
<dbReference type="OrthoDB" id="346907at2759"/>
<dbReference type="InterPro" id="IPR051681">
    <property type="entry name" value="Ser/Thr_Kinases-Pseudokinases"/>
</dbReference>
<dbReference type="Pfam" id="PF00069">
    <property type="entry name" value="Pkinase"/>
    <property type="match status" value="1"/>
</dbReference>
<keyword evidence="2" id="KW-0808">Transferase</keyword>
<dbReference type="InterPro" id="IPR000719">
    <property type="entry name" value="Prot_kinase_dom"/>
</dbReference>
<dbReference type="InterPro" id="IPR008271">
    <property type="entry name" value="Ser/Thr_kinase_AS"/>
</dbReference>
<dbReference type="InterPro" id="IPR011009">
    <property type="entry name" value="Kinase-like_dom_sf"/>
</dbReference>
<evidence type="ECO:0000259" key="1">
    <source>
        <dbReference type="PROSITE" id="PS50011"/>
    </source>
</evidence>
<proteinExistence type="predicted"/>
<dbReference type="Gene3D" id="1.10.510.10">
    <property type="entry name" value="Transferase(Phosphotransferase) domain 1"/>
    <property type="match status" value="1"/>
</dbReference>
<dbReference type="SMART" id="SM00220">
    <property type="entry name" value="S_TKc"/>
    <property type="match status" value="1"/>
</dbReference>
<keyword evidence="3" id="KW-1185">Reference proteome</keyword>
<reference evidence="2 3" key="1">
    <citation type="journal article" date="2019" name="Nat. Ecol. Evol.">
        <title>Megaphylogeny resolves global patterns of mushroom evolution.</title>
        <authorList>
            <person name="Varga T."/>
            <person name="Krizsan K."/>
            <person name="Foldi C."/>
            <person name="Dima B."/>
            <person name="Sanchez-Garcia M."/>
            <person name="Sanchez-Ramirez S."/>
            <person name="Szollosi G.J."/>
            <person name="Szarkandi J.G."/>
            <person name="Papp V."/>
            <person name="Albert L."/>
            <person name="Andreopoulos W."/>
            <person name="Angelini C."/>
            <person name="Antonin V."/>
            <person name="Barry K.W."/>
            <person name="Bougher N.L."/>
            <person name="Buchanan P."/>
            <person name="Buyck B."/>
            <person name="Bense V."/>
            <person name="Catcheside P."/>
            <person name="Chovatia M."/>
            <person name="Cooper J."/>
            <person name="Damon W."/>
            <person name="Desjardin D."/>
            <person name="Finy P."/>
            <person name="Geml J."/>
            <person name="Haridas S."/>
            <person name="Hughes K."/>
            <person name="Justo A."/>
            <person name="Karasinski D."/>
            <person name="Kautmanova I."/>
            <person name="Kiss B."/>
            <person name="Kocsube S."/>
            <person name="Kotiranta H."/>
            <person name="LaButti K.M."/>
            <person name="Lechner B.E."/>
            <person name="Liimatainen K."/>
            <person name="Lipzen A."/>
            <person name="Lukacs Z."/>
            <person name="Mihaltcheva S."/>
            <person name="Morgado L.N."/>
            <person name="Niskanen T."/>
            <person name="Noordeloos M.E."/>
            <person name="Ohm R.A."/>
            <person name="Ortiz-Santana B."/>
            <person name="Ovrebo C."/>
            <person name="Racz N."/>
            <person name="Riley R."/>
            <person name="Savchenko A."/>
            <person name="Shiryaev A."/>
            <person name="Soop K."/>
            <person name="Spirin V."/>
            <person name="Szebenyi C."/>
            <person name="Tomsovsky M."/>
            <person name="Tulloss R.E."/>
            <person name="Uehling J."/>
            <person name="Grigoriev I.V."/>
            <person name="Vagvolgyi C."/>
            <person name="Papp T."/>
            <person name="Martin F.M."/>
            <person name="Miettinen O."/>
            <person name="Hibbett D.S."/>
            <person name="Nagy L.G."/>
        </authorList>
    </citation>
    <scope>NUCLEOTIDE SEQUENCE [LARGE SCALE GENOMIC DNA]</scope>
    <source>
        <strain evidence="2 3">CBS 166.37</strain>
    </source>
</reference>
<dbReference type="PANTHER" id="PTHR44329">
    <property type="entry name" value="SERINE/THREONINE-PROTEIN KINASE TNNI3K-RELATED"/>
    <property type="match status" value="1"/>
</dbReference>
<sequence length="397" mass="44086">MDSQHESDSTNRSDWSSESVRCARRMNDRLECDNSTRIRNRLLETASEASTSISAPGCPSSEGSTDFRDLQSVADSLFADLKAGRHQSRDLRGLLVNLICLSGIKPSQWTHPLVEKISEYPFATTPTSDVHLAYLEVCERDLPVVHVALKSPRHYLSKRNSESTSRRQFWEEVITWTLLDHPNILRCLGLASTTPSSFRIAVVSPFQHRGTLVDYLQQFPGADRISLLTGIADGLRYLHSLPIPILHGDLKGVNIVVSDDGTPMIMDFGSSVHMIGSTTKVVPRGTYRWMAYEIVNPNTYPITLFADSFSFASTAVEVFSGKPPFDQIQTEGGVILELMVRKGHPSRPEGPGAEQLSDALWQLLLRCWSIDPVDRPSMGEISSFLKRSTLGGIRITA</sequence>
<feature type="domain" description="Protein kinase" evidence="1">
    <location>
        <begin position="67"/>
        <end position="385"/>
    </location>
</feature>
<protein>
    <submittedName>
        <fullName evidence="2">Kinase-like domain-containing protein</fullName>
    </submittedName>
</protein>
<accession>A0A5C3LYL0</accession>
<dbReference type="AlphaFoldDB" id="A0A5C3LYL0"/>
<name>A0A5C3LYL0_9AGAR</name>
<dbReference type="PROSITE" id="PS00108">
    <property type="entry name" value="PROTEIN_KINASE_ST"/>
    <property type="match status" value="1"/>
</dbReference>
<evidence type="ECO:0000313" key="2">
    <source>
        <dbReference type="EMBL" id="TFK37216.1"/>
    </source>
</evidence>
<dbReference type="GO" id="GO:0004674">
    <property type="term" value="F:protein serine/threonine kinase activity"/>
    <property type="evidence" value="ECO:0007669"/>
    <property type="project" value="TreeGrafter"/>
</dbReference>
<dbReference type="Proteomes" id="UP000308652">
    <property type="component" value="Unassembled WGS sequence"/>
</dbReference>
<dbReference type="EMBL" id="ML213609">
    <property type="protein sequence ID" value="TFK37216.1"/>
    <property type="molecule type" value="Genomic_DNA"/>
</dbReference>
<keyword evidence="2" id="KW-0418">Kinase</keyword>
<gene>
    <name evidence="2" type="ORF">BDQ12DRAFT_685520</name>
</gene>